<keyword evidence="2 6" id="KW-0032">Aminotransferase</keyword>
<name>A0ABW4XNQ8_9GAMM</name>
<dbReference type="RefSeq" id="WP_345339860.1">
    <property type="nucleotide sequence ID" value="NZ_BAABLI010000012.1"/>
</dbReference>
<dbReference type="InterPro" id="IPR004839">
    <property type="entry name" value="Aminotransferase_I/II_large"/>
</dbReference>
<keyword evidence="3 6" id="KW-0808">Transferase</keyword>
<gene>
    <name evidence="6" type="ORF">ACFSJ3_14565</name>
</gene>
<dbReference type="SUPFAM" id="SSF53383">
    <property type="entry name" value="PLP-dependent transferases"/>
    <property type="match status" value="1"/>
</dbReference>
<dbReference type="NCBIfam" id="NF006964">
    <property type="entry name" value="PRK09440.1-2"/>
    <property type="match status" value="1"/>
</dbReference>
<comment type="cofactor">
    <cofactor evidence="1">
        <name>pyridoxal 5'-phosphate</name>
        <dbReference type="ChEBI" id="CHEBI:597326"/>
    </cofactor>
</comment>
<dbReference type="CDD" id="cd00609">
    <property type="entry name" value="AAT_like"/>
    <property type="match status" value="1"/>
</dbReference>
<dbReference type="Gene3D" id="3.40.640.10">
    <property type="entry name" value="Type I PLP-dependent aspartate aminotransferase-like (Major domain)"/>
    <property type="match status" value="1"/>
</dbReference>
<dbReference type="InterPro" id="IPR015424">
    <property type="entry name" value="PyrdxlP-dep_Trfase"/>
</dbReference>
<sequence length="416" mass="45536">MPSQFSRKFSRPSAITTLMEDLNQGVRDPNSLMLGGGNPAQIPEVKSRLQNYLESAVADGALLEAVSNYDGPLGSDSFRDALAGLLSDYFGTGVTPQHIALTNGSQSAFFALANLFAGRRADGSLKKILLPMSPEYIGYSDLGVNDDLFISHPAKITLLPDREFKYQIDFDRFVLDDSIGMVLTSCPTNPTGNMLTDSELAELDSRCQQAGVPLLLDCAYGAPFPNILFEDTRLPFNDNIILCLSLSKLGLPGVRCGIVVAAPELISRMANLAGVISLAPGSLGPVITEPMVRSGEILRLSTEVIRPYYKEKSAIMMKALKQAIPDPRFRIHKSEGAIFLWLWFDGLSISSQQLYEKLKNRGLIVVAGHHFFPGISEQSDHINACIRVSYAQPNEVLQQAIKILSEEVNPLYEEQP</sequence>
<dbReference type="GO" id="GO:0009042">
    <property type="term" value="F:valine-pyruvate transaminase activity"/>
    <property type="evidence" value="ECO:0007669"/>
    <property type="project" value="UniProtKB-EC"/>
</dbReference>
<accession>A0ABW4XNQ8</accession>
<evidence type="ECO:0000256" key="1">
    <source>
        <dbReference type="ARBA" id="ARBA00001933"/>
    </source>
</evidence>
<dbReference type="EMBL" id="JBHUHT010000016">
    <property type="protein sequence ID" value="MFD2097216.1"/>
    <property type="molecule type" value="Genomic_DNA"/>
</dbReference>
<proteinExistence type="predicted"/>
<dbReference type="PANTHER" id="PTHR42790">
    <property type="entry name" value="AMINOTRANSFERASE"/>
    <property type="match status" value="1"/>
</dbReference>
<dbReference type="Pfam" id="PF00155">
    <property type="entry name" value="Aminotran_1_2"/>
    <property type="match status" value="1"/>
</dbReference>
<evidence type="ECO:0000256" key="4">
    <source>
        <dbReference type="ARBA" id="ARBA00022898"/>
    </source>
</evidence>
<evidence type="ECO:0000256" key="3">
    <source>
        <dbReference type="ARBA" id="ARBA00022679"/>
    </source>
</evidence>
<evidence type="ECO:0000313" key="6">
    <source>
        <dbReference type="EMBL" id="MFD2097216.1"/>
    </source>
</evidence>
<evidence type="ECO:0000256" key="2">
    <source>
        <dbReference type="ARBA" id="ARBA00022576"/>
    </source>
</evidence>
<dbReference type="Proteomes" id="UP001597380">
    <property type="component" value="Unassembled WGS sequence"/>
</dbReference>
<dbReference type="InterPro" id="IPR015421">
    <property type="entry name" value="PyrdxlP-dep_Trfase_major"/>
</dbReference>
<evidence type="ECO:0000313" key="7">
    <source>
        <dbReference type="Proteomes" id="UP001597380"/>
    </source>
</evidence>
<comment type="caution">
    <text evidence="6">The sequence shown here is derived from an EMBL/GenBank/DDBJ whole genome shotgun (WGS) entry which is preliminary data.</text>
</comment>
<keyword evidence="7" id="KW-1185">Reference proteome</keyword>
<evidence type="ECO:0000259" key="5">
    <source>
        <dbReference type="Pfam" id="PF00155"/>
    </source>
</evidence>
<protein>
    <submittedName>
        <fullName evidence="6">Valine--pyruvate transaminase</fullName>
        <ecNumber evidence="6">2.6.1.66</ecNumber>
    </submittedName>
</protein>
<keyword evidence="4" id="KW-0663">Pyridoxal phosphate</keyword>
<organism evidence="6 7">
    <name type="scientific">Corallincola platygyrae</name>
    <dbReference type="NCBI Taxonomy" id="1193278"/>
    <lineage>
        <taxon>Bacteria</taxon>
        <taxon>Pseudomonadati</taxon>
        <taxon>Pseudomonadota</taxon>
        <taxon>Gammaproteobacteria</taxon>
        <taxon>Alteromonadales</taxon>
        <taxon>Psychromonadaceae</taxon>
        <taxon>Corallincola</taxon>
    </lineage>
</organism>
<feature type="domain" description="Aminotransferase class I/classII large" evidence="5">
    <location>
        <begin position="178"/>
        <end position="402"/>
    </location>
</feature>
<dbReference type="EC" id="2.6.1.66" evidence="6"/>
<dbReference type="PANTHER" id="PTHR42790:SF4">
    <property type="entry name" value="VALINE--PYRUVATE AMINOTRANSFERASE"/>
    <property type="match status" value="1"/>
</dbReference>
<dbReference type="InterPro" id="IPR050859">
    <property type="entry name" value="Class-I_PLP-dep_aminotransf"/>
</dbReference>
<reference evidence="7" key="1">
    <citation type="journal article" date="2019" name="Int. J. Syst. Evol. Microbiol.">
        <title>The Global Catalogue of Microorganisms (GCM) 10K type strain sequencing project: providing services to taxonomists for standard genome sequencing and annotation.</title>
        <authorList>
            <consortium name="The Broad Institute Genomics Platform"/>
            <consortium name="The Broad Institute Genome Sequencing Center for Infectious Disease"/>
            <person name="Wu L."/>
            <person name="Ma J."/>
        </authorList>
    </citation>
    <scope>NUCLEOTIDE SEQUENCE [LARGE SCALE GENOMIC DNA]</scope>
    <source>
        <strain evidence="7">CGMCC 1.10992</strain>
    </source>
</reference>
<dbReference type="NCBIfam" id="NF006967">
    <property type="entry name" value="PRK09440.1-5"/>
    <property type="match status" value="1"/>
</dbReference>